<dbReference type="EMBL" id="JZEX01000104">
    <property type="protein sequence ID" value="KKB11947.1"/>
    <property type="molecule type" value="Genomic_DNA"/>
</dbReference>
<evidence type="ECO:0000313" key="1">
    <source>
        <dbReference type="EMBL" id="KKB11947.1"/>
    </source>
</evidence>
<accession>A0A0F5FUS2</accession>
<dbReference type="CDD" id="cd03143">
    <property type="entry name" value="A4_beta-galactosidase_middle_domain"/>
    <property type="match status" value="1"/>
</dbReference>
<evidence type="ECO:0008006" key="3">
    <source>
        <dbReference type="Google" id="ProtNLM"/>
    </source>
</evidence>
<dbReference type="InterPro" id="IPR029062">
    <property type="entry name" value="Class_I_gatase-like"/>
</dbReference>
<keyword evidence="2" id="KW-1185">Reference proteome</keyword>
<dbReference type="Proteomes" id="UP000033632">
    <property type="component" value="Unassembled WGS sequence"/>
</dbReference>
<name>A0A0F5FUS2_9HYPH</name>
<dbReference type="PANTHER" id="PTHR36848">
    <property type="entry name" value="DNA-BINDING PROTEIN (PUTATIVE SECRETED PROTEIN)-RELATED"/>
    <property type="match status" value="1"/>
</dbReference>
<dbReference type="RefSeq" id="WP_046108451.1">
    <property type="nucleotide sequence ID" value="NZ_JZEX01000104.1"/>
</dbReference>
<reference evidence="1 2" key="1">
    <citation type="submission" date="2015-03" db="EMBL/GenBank/DDBJ databases">
        <authorList>
            <person name="Hassan Y.I."/>
            <person name="Lepp D."/>
            <person name="Li X.-Z."/>
            <person name="Zhou T."/>
        </authorList>
    </citation>
    <scope>NUCLEOTIDE SEQUENCE [LARGE SCALE GENOMIC DNA]</scope>
    <source>
        <strain evidence="1 2">BD-c194</strain>
    </source>
</reference>
<dbReference type="NCBIfam" id="NF045579">
    <property type="entry name" value="rhamnoside_JR"/>
    <property type="match status" value="1"/>
</dbReference>
<evidence type="ECO:0000313" key="2">
    <source>
        <dbReference type="Proteomes" id="UP000033632"/>
    </source>
</evidence>
<dbReference type="PANTHER" id="PTHR36848:SF2">
    <property type="entry name" value="SECRETED PROTEIN"/>
    <property type="match status" value="1"/>
</dbReference>
<organism evidence="1 2">
    <name type="scientific">Devosia geojensis</name>
    <dbReference type="NCBI Taxonomy" id="443610"/>
    <lineage>
        <taxon>Bacteria</taxon>
        <taxon>Pseudomonadati</taxon>
        <taxon>Pseudomonadota</taxon>
        <taxon>Alphaproteobacteria</taxon>
        <taxon>Hyphomicrobiales</taxon>
        <taxon>Devosiaceae</taxon>
        <taxon>Devosia</taxon>
    </lineage>
</organism>
<dbReference type="Gene3D" id="2.60.120.260">
    <property type="entry name" value="Galactose-binding domain-like"/>
    <property type="match status" value="2"/>
</dbReference>
<comment type="caution">
    <text evidence="1">The sequence shown here is derived from an EMBL/GenBank/DDBJ whole genome shotgun (WGS) entry which is preliminary data.</text>
</comment>
<dbReference type="STRING" id="443610.VE25_09875"/>
<dbReference type="PATRIC" id="fig|443610.3.peg.148"/>
<dbReference type="InterPro" id="IPR053161">
    <property type="entry name" value="Ulvan_degrading_GH"/>
</dbReference>
<dbReference type="InterPro" id="IPR008979">
    <property type="entry name" value="Galactose-bd-like_sf"/>
</dbReference>
<dbReference type="SUPFAM" id="SSF49785">
    <property type="entry name" value="Galactose-binding domain-like"/>
    <property type="match status" value="1"/>
</dbReference>
<gene>
    <name evidence="1" type="ORF">VE25_09875</name>
</gene>
<dbReference type="Gene3D" id="3.40.50.880">
    <property type="match status" value="1"/>
</dbReference>
<proteinExistence type="predicted"/>
<dbReference type="OrthoDB" id="9761519at2"/>
<sequence>MPESQVSATLHRGFMTPDPEYSPVPIWWWSGDRLELERMIWQVDQLVAQGVHNAVVLNLAPTGPMHGALSDEPHFLTEEWWELWDALCQHAQNVGMRFWFYDQIGFSGANLQGRLAVANPSYVGMDLNRVVLDVEASGGIALPEAGVFVSGQALPLSADGCVAGPPQDLALEGGRINWRGEGQARLILAYAIRKGFDYHSPEACRALMDVVHHAFEARLGKYFGSAIVGSFQDELPSVPTWSERFAAEFERRCGYALKPRIAALWEDWGLESARIRIDYQRVRAELAEEAIFKPVFDWHERHGLIIGFDQQSPSRAAQPISTVDQYADYARTHRWYSAPGSDHWGEAKFHSSLAHSYGRPRTWIEAFHSSGWGGTLEETFDWLQPWLLAGANLYDPHAVYYSTKGGQWEWAAPSTCWRQPYWRHYRHFADAVSRLCWLATRGEHQCDIGLLFPSATVQADLFLDRCGSAARVAHDAYQALVGQMTWFNARAGALKRLRRDFDVLDDDTVAGASIEEGAIRTRGERYKVLLVPAMWMLETATAEKLAAFAEAGGLLVFVDRLPDAADSERGEAAIARLAALVESGKAKLVKGQEGLEAVLGEVPVEIETTSPTLLRRDGEVSMLFLTAAASGSASAEERLPWAEWDYEHGNFSFSRYSEELREKGIGFDLAAQRERATVRIAGPVGAIEQWDPATGAVRPVSVCRHEGFVEADVDFSQSPMTVLVWSPAGQAAVPEPSKESGRELVLGDTWTARLVPTIDNRHGDFTLPASPGPLPVQLWQADWRADTAETPSDWSDWQRVALTDGVRAWSYGPAKADDLPVPLAAGHEGPLSGAGWQPVSYSLSRGIAHDPQHDKTLGPKGRVLEPLIRLPKVAAGETVQVRTCLPVETAGALTLAVGGNGRKQVWWNGKPLPSDEGGYLYMRPVEARAGLNRLELRVTAVEEGDIEAYWTLTTDAEAFARPEWLAPTDGWKAGTTLSIGKSVSIVAGETLAVHFGSIGVAHLVVNGHEVAMQGAFDPYAEWRGARVMRYDLTSHLKPGDNRIEVRFTDDGRELAFFLDGVIRAADGGERYLVTDRSWSAEREGRPVELAMRINARQDARFYWLRPRPHPLPRTGWIDPEAPLRGVLDIVPEPYPDLPKSAQWFRLPLPPGARKVTLPAEDAELRAFLDGAELAVTKGLVELPSAVPPGAALLVRVSVSDGRTGGAVWDGAVEFDVGQGTIPLGDWRENGLEFYSGGLAYEQVVRIEDPAAWSVLDLGQVRGTAEVEVNGEAAGVRVWSPYRFDIAGRLHSGDNRIVIRVFNTLAPYLKGASPTRTLFAGQDISGLFGPVRFK</sequence>
<protein>
    <recommendedName>
        <fullName evidence="3">Glycosyl hydrolases family 2 sugar binding domain-containing protein</fullName>
    </recommendedName>
</protein>